<proteinExistence type="predicted"/>
<accession>A0A2L2X7F3</accession>
<evidence type="ECO:0000313" key="3">
    <source>
        <dbReference type="Proteomes" id="UP000239549"/>
    </source>
</evidence>
<feature type="region of interest" description="Disordered" evidence="1">
    <location>
        <begin position="1"/>
        <end position="44"/>
    </location>
</feature>
<keyword evidence="3" id="KW-1185">Reference proteome</keyword>
<feature type="compositionally biased region" description="Basic residues" evidence="1">
    <location>
        <begin position="24"/>
        <end position="36"/>
    </location>
</feature>
<reference evidence="3" key="1">
    <citation type="submission" date="2018-02" db="EMBL/GenBank/DDBJ databases">
        <title>Genome sequence of Desulfocucumis palustris strain NAW-5.</title>
        <authorList>
            <person name="Watanabe M."/>
            <person name="Kojima H."/>
            <person name="Fukui M."/>
        </authorList>
    </citation>
    <scope>NUCLEOTIDE SEQUENCE [LARGE SCALE GENOMIC DNA]</scope>
    <source>
        <strain evidence="3">NAW-5</strain>
    </source>
</reference>
<name>A0A2L2X7F3_9FIRM</name>
<dbReference type="Proteomes" id="UP000239549">
    <property type="component" value="Unassembled WGS sequence"/>
</dbReference>
<evidence type="ECO:0000313" key="2">
    <source>
        <dbReference type="EMBL" id="GBF32008.1"/>
    </source>
</evidence>
<comment type="caution">
    <text evidence="2">The sequence shown here is derived from an EMBL/GenBank/DDBJ whole genome shotgun (WGS) entry which is preliminary data.</text>
</comment>
<protein>
    <submittedName>
        <fullName evidence="2">Uncharacterized protein</fullName>
    </submittedName>
</protein>
<gene>
    <name evidence="2" type="ORF">DCCM_0199</name>
</gene>
<dbReference type="RefSeq" id="WP_269433722.1">
    <property type="nucleotide sequence ID" value="NZ_BFAV01000016.1"/>
</dbReference>
<evidence type="ECO:0000256" key="1">
    <source>
        <dbReference type="SAM" id="MobiDB-lite"/>
    </source>
</evidence>
<dbReference type="EMBL" id="BFAV01000016">
    <property type="protein sequence ID" value="GBF32008.1"/>
    <property type="molecule type" value="Genomic_DNA"/>
</dbReference>
<sequence length="44" mass="5101">MKRIKLTRTAWQRKPQTQVVPNKKALKKKYGCRKAKGSTNNEAD</sequence>
<organism evidence="2 3">
    <name type="scientific">Desulfocucumis palustris</name>
    <dbReference type="NCBI Taxonomy" id="1898651"/>
    <lineage>
        <taxon>Bacteria</taxon>
        <taxon>Bacillati</taxon>
        <taxon>Bacillota</taxon>
        <taxon>Clostridia</taxon>
        <taxon>Eubacteriales</taxon>
        <taxon>Desulfocucumaceae</taxon>
        <taxon>Desulfocucumis</taxon>
    </lineage>
</organism>
<dbReference type="AlphaFoldDB" id="A0A2L2X7F3"/>